<keyword evidence="2" id="KW-1185">Reference proteome</keyword>
<dbReference type="Proteomes" id="UP001374599">
    <property type="component" value="Unassembled WGS sequence"/>
</dbReference>
<organism evidence="1 2">
    <name type="scientific">Vallitalea maricola</name>
    <dbReference type="NCBI Taxonomy" id="3074433"/>
    <lineage>
        <taxon>Bacteria</taxon>
        <taxon>Bacillati</taxon>
        <taxon>Bacillota</taxon>
        <taxon>Clostridia</taxon>
        <taxon>Lachnospirales</taxon>
        <taxon>Vallitaleaceae</taxon>
        <taxon>Vallitalea</taxon>
    </lineage>
</organism>
<reference evidence="1" key="1">
    <citation type="submission" date="2023-09" db="EMBL/GenBank/DDBJ databases">
        <title>Vallitalea sediminicola and Vallitalea maricola sp. nov., anaerobic bacteria isolated from marine sediment.</title>
        <authorList>
            <person name="Hirano S."/>
            <person name="Maeda A."/>
            <person name="Terahara T."/>
            <person name="Mori K."/>
            <person name="Hamada M."/>
            <person name="Matsumoto R."/>
            <person name="Kobayashi T."/>
        </authorList>
    </citation>
    <scope>NUCLEOTIDE SEQUENCE</scope>
    <source>
        <strain evidence="1">AN17-2</strain>
    </source>
</reference>
<accession>A0ACB5UJP7</accession>
<gene>
    <name evidence="1" type="ORF">AN2V17_13590</name>
</gene>
<dbReference type="EMBL" id="BTPU01000020">
    <property type="protein sequence ID" value="GMQ62128.1"/>
    <property type="molecule type" value="Genomic_DNA"/>
</dbReference>
<proteinExistence type="predicted"/>
<sequence length="225" mass="24692">MIKDVFGKRLGMVISGIIGTAIGCGLLKFADLGIDPFNALVTGMANLSHMQYGMICMIVTGVFMVVTLIFDKYYIGIATIFSLFLFGYMVEYTLVLLNIILPNTSMLIRVITLMLGLIIISASSSLYFTANMGVSTYDAMSLIAADKSPIPFRICRIISDVICVIIGFVFNATIGIGTIITAFFLGPAIDFFNKSLAKPLLYGKCSCETTNHLNKDMKQNRRRII</sequence>
<evidence type="ECO:0000313" key="2">
    <source>
        <dbReference type="Proteomes" id="UP001374599"/>
    </source>
</evidence>
<protein>
    <submittedName>
        <fullName evidence="1">Membrane protein</fullName>
    </submittedName>
</protein>
<name>A0ACB5UJP7_9FIRM</name>
<evidence type="ECO:0000313" key="1">
    <source>
        <dbReference type="EMBL" id="GMQ62128.1"/>
    </source>
</evidence>
<comment type="caution">
    <text evidence="1">The sequence shown here is derived from an EMBL/GenBank/DDBJ whole genome shotgun (WGS) entry which is preliminary data.</text>
</comment>